<dbReference type="EMBL" id="OX465083">
    <property type="protein sequence ID" value="CAI9295132.1"/>
    <property type="molecule type" value="Genomic_DNA"/>
</dbReference>
<proteinExistence type="predicted"/>
<evidence type="ECO:0000313" key="1">
    <source>
        <dbReference type="EMBL" id="CAI9295132.1"/>
    </source>
</evidence>
<keyword evidence="2" id="KW-1185">Reference proteome</keyword>
<organism evidence="1 2">
    <name type="scientific">Lactuca saligna</name>
    <name type="common">Willowleaf lettuce</name>
    <dbReference type="NCBI Taxonomy" id="75948"/>
    <lineage>
        <taxon>Eukaryota</taxon>
        <taxon>Viridiplantae</taxon>
        <taxon>Streptophyta</taxon>
        <taxon>Embryophyta</taxon>
        <taxon>Tracheophyta</taxon>
        <taxon>Spermatophyta</taxon>
        <taxon>Magnoliopsida</taxon>
        <taxon>eudicotyledons</taxon>
        <taxon>Gunneridae</taxon>
        <taxon>Pentapetalae</taxon>
        <taxon>asterids</taxon>
        <taxon>campanulids</taxon>
        <taxon>Asterales</taxon>
        <taxon>Asteraceae</taxon>
        <taxon>Cichorioideae</taxon>
        <taxon>Cichorieae</taxon>
        <taxon>Lactucinae</taxon>
        <taxon>Lactuca</taxon>
    </lineage>
</organism>
<dbReference type="AlphaFoldDB" id="A0AA35ZP14"/>
<dbReference type="Proteomes" id="UP001177003">
    <property type="component" value="Chromosome 7"/>
</dbReference>
<protein>
    <submittedName>
        <fullName evidence="1">Uncharacterized protein</fullName>
    </submittedName>
</protein>
<gene>
    <name evidence="1" type="ORF">LSALG_LOCUS34086</name>
</gene>
<reference evidence="1" key="1">
    <citation type="submission" date="2023-04" db="EMBL/GenBank/DDBJ databases">
        <authorList>
            <person name="Vijverberg K."/>
            <person name="Xiong W."/>
            <person name="Schranz E."/>
        </authorList>
    </citation>
    <scope>NUCLEOTIDE SEQUENCE</scope>
</reference>
<sequence length="123" mass="14276">MTSQILSVIAIIFSRQQHQRPTPNAPPSIAYFPQRSTIDPLHHHEPPSWSTSFKHVEEANMDSKILFPMVQFSSESQFLVSTILCLFDTKFFFVELEEDAFKPGFHKLDLTPIIMSFDYKKGW</sequence>
<evidence type="ECO:0000313" key="2">
    <source>
        <dbReference type="Proteomes" id="UP001177003"/>
    </source>
</evidence>
<accession>A0AA35ZP14</accession>
<name>A0AA35ZP14_LACSI</name>